<reference evidence="1" key="1">
    <citation type="submission" date="2020-11" db="EMBL/GenBank/DDBJ databases">
        <authorList>
            <person name="Thieme N."/>
            <person name="Liebl W."/>
            <person name="Zverlov V."/>
        </authorList>
    </citation>
    <scope>NUCLEOTIDE SEQUENCE</scope>
    <source>
        <strain evidence="1">NT08</strain>
    </source>
</reference>
<evidence type="ECO:0000313" key="2">
    <source>
        <dbReference type="Proteomes" id="UP000631418"/>
    </source>
</evidence>
<sequence>MEYLKEKEMMISRMRQALCKIMGDEGNSLDREVISACRRLNFALNEYNELLRRTIK</sequence>
<gene>
    <name evidence="1" type="ORF">IS491_16215</name>
</gene>
<dbReference type="Proteomes" id="UP000631418">
    <property type="component" value="Unassembled WGS sequence"/>
</dbReference>
<organism evidence="1 2">
    <name type="scientific">Clostridium beijerinckii</name>
    <name type="common">Clostridium MP</name>
    <dbReference type="NCBI Taxonomy" id="1520"/>
    <lineage>
        <taxon>Bacteria</taxon>
        <taxon>Bacillati</taxon>
        <taxon>Bacillota</taxon>
        <taxon>Clostridia</taxon>
        <taxon>Eubacteriales</taxon>
        <taxon>Clostridiaceae</taxon>
        <taxon>Clostridium</taxon>
    </lineage>
</organism>
<dbReference type="AlphaFoldDB" id="A0A1S8RIJ4"/>
<evidence type="ECO:0000313" key="1">
    <source>
        <dbReference type="EMBL" id="MBF7810183.1"/>
    </source>
</evidence>
<comment type="caution">
    <text evidence="1">The sequence shown here is derived from an EMBL/GenBank/DDBJ whole genome shotgun (WGS) entry which is preliminary data.</text>
</comment>
<dbReference type="RefSeq" id="WP_085953361.1">
    <property type="nucleotide sequence ID" value="NZ_CP010086.2"/>
</dbReference>
<proteinExistence type="predicted"/>
<accession>A0A1S8RIJ4</accession>
<protein>
    <submittedName>
        <fullName evidence="1">Spo0E family sporulation regulatory protein-aspartic acid phosphatase</fullName>
    </submittedName>
</protein>
<name>A0A1S8RIJ4_CLOBE</name>
<dbReference type="EMBL" id="JADOEF010000001">
    <property type="protein sequence ID" value="MBF7810183.1"/>
    <property type="molecule type" value="Genomic_DNA"/>
</dbReference>